<dbReference type="EMBL" id="LAZR01052807">
    <property type="protein sequence ID" value="KKK82136.1"/>
    <property type="molecule type" value="Genomic_DNA"/>
</dbReference>
<feature type="non-terminal residue" evidence="1">
    <location>
        <position position="29"/>
    </location>
</feature>
<reference evidence="1" key="1">
    <citation type="journal article" date="2015" name="Nature">
        <title>Complex archaea that bridge the gap between prokaryotes and eukaryotes.</title>
        <authorList>
            <person name="Spang A."/>
            <person name="Saw J.H."/>
            <person name="Jorgensen S.L."/>
            <person name="Zaremba-Niedzwiedzka K."/>
            <person name="Martijn J."/>
            <person name="Lind A.E."/>
            <person name="van Eijk R."/>
            <person name="Schleper C."/>
            <person name="Guy L."/>
            <person name="Ettema T.J."/>
        </authorList>
    </citation>
    <scope>NUCLEOTIDE SEQUENCE</scope>
</reference>
<sequence length="29" mass="3312">MKPKFHRKVLGNGMTILFEKRNNPVVSVA</sequence>
<comment type="caution">
    <text evidence="1">The sequence shown here is derived from an EMBL/GenBank/DDBJ whole genome shotgun (WGS) entry which is preliminary data.</text>
</comment>
<name>A0A0F9BCI5_9ZZZZ</name>
<dbReference type="AlphaFoldDB" id="A0A0F9BCI5"/>
<accession>A0A0F9BCI5</accession>
<proteinExistence type="predicted"/>
<organism evidence="1">
    <name type="scientific">marine sediment metagenome</name>
    <dbReference type="NCBI Taxonomy" id="412755"/>
    <lineage>
        <taxon>unclassified sequences</taxon>
        <taxon>metagenomes</taxon>
        <taxon>ecological metagenomes</taxon>
    </lineage>
</organism>
<evidence type="ECO:0000313" key="1">
    <source>
        <dbReference type="EMBL" id="KKK82136.1"/>
    </source>
</evidence>
<protein>
    <submittedName>
        <fullName evidence="1">Uncharacterized protein</fullName>
    </submittedName>
</protein>
<gene>
    <name evidence="1" type="ORF">LCGC14_2806440</name>
</gene>